<dbReference type="AlphaFoldDB" id="A0A934HZ37"/>
<protein>
    <submittedName>
        <fullName evidence="3">VanZ family protein</fullName>
    </submittedName>
</protein>
<dbReference type="InterPro" id="IPR053150">
    <property type="entry name" value="Teicoplanin_resist-assoc"/>
</dbReference>
<evidence type="ECO:0000313" key="3">
    <source>
        <dbReference type="EMBL" id="MBI8988285.1"/>
    </source>
</evidence>
<dbReference type="PANTHER" id="PTHR36834:SF2">
    <property type="entry name" value="MEMBRANE PROTEIN"/>
    <property type="match status" value="1"/>
</dbReference>
<dbReference type="InterPro" id="IPR006976">
    <property type="entry name" value="VanZ-like"/>
</dbReference>
<proteinExistence type="predicted"/>
<keyword evidence="1" id="KW-0472">Membrane</keyword>
<organism evidence="3 4">
    <name type="scientific">Corynebacterium meridianum</name>
    <dbReference type="NCBI Taxonomy" id="2765363"/>
    <lineage>
        <taxon>Bacteria</taxon>
        <taxon>Bacillati</taxon>
        <taxon>Actinomycetota</taxon>
        <taxon>Actinomycetes</taxon>
        <taxon>Mycobacteriales</taxon>
        <taxon>Corynebacteriaceae</taxon>
        <taxon>Corynebacterium</taxon>
    </lineage>
</organism>
<feature type="transmembrane region" description="Helical" evidence="1">
    <location>
        <begin position="75"/>
        <end position="93"/>
    </location>
</feature>
<keyword evidence="1" id="KW-0812">Transmembrane</keyword>
<evidence type="ECO:0000259" key="2">
    <source>
        <dbReference type="Pfam" id="PF04892"/>
    </source>
</evidence>
<feature type="domain" description="VanZ-like" evidence="2">
    <location>
        <begin position="25"/>
        <end position="145"/>
    </location>
</feature>
<name>A0A934HZ37_9CORY</name>
<dbReference type="Pfam" id="PF04892">
    <property type="entry name" value="VanZ"/>
    <property type="match status" value="1"/>
</dbReference>
<accession>A0A934HZ37</accession>
<dbReference type="PANTHER" id="PTHR36834">
    <property type="entry name" value="MEMBRANE PROTEIN-RELATED"/>
    <property type="match status" value="1"/>
</dbReference>
<dbReference type="RefSeq" id="WP_198737345.1">
    <property type="nucleotide sequence ID" value="NZ_JAEIOS010000009.1"/>
</dbReference>
<feature type="transmembrane region" description="Helical" evidence="1">
    <location>
        <begin position="105"/>
        <end position="125"/>
    </location>
</feature>
<feature type="transmembrane region" description="Helical" evidence="1">
    <location>
        <begin position="17"/>
        <end position="41"/>
    </location>
</feature>
<comment type="caution">
    <text evidence="3">The sequence shown here is derived from an EMBL/GenBank/DDBJ whole genome shotgun (WGS) entry which is preliminary data.</text>
</comment>
<reference evidence="3" key="1">
    <citation type="submission" date="2020-12" db="EMBL/GenBank/DDBJ databases">
        <title>Genome public.</title>
        <authorList>
            <person name="Sun Q."/>
        </authorList>
    </citation>
    <scope>NUCLEOTIDE SEQUENCE</scope>
    <source>
        <strain evidence="3">CCM 8863</strain>
    </source>
</reference>
<evidence type="ECO:0000256" key="1">
    <source>
        <dbReference type="SAM" id="Phobius"/>
    </source>
</evidence>
<keyword evidence="1" id="KW-1133">Transmembrane helix</keyword>
<evidence type="ECO:0000313" key="4">
    <source>
        <dbReference type="Proteomes" id="UP000645966"/>
    </source>
</evidence>
<feature type="transmembrane region" description="Helical" evidence="1">
    <location>
        <begin position="154"/>
        <end position="174"/>
    </location>
</feature>
<sequence>MPTVTPTESLPVERRHIVVALALNIAVITVLTLFKFIFVIAGLWSTAAHRTRDIRLIPFGELFTAHVWYGPPLNIAGNIALFLPFGALVCLLLRDRADRIRRTALTGLGLSLLIETLQFIFAVGYSDVDDLMLNTAGAATGAWFADRYSPHRDGLIIGVSVVFVLIIFFLLALGPTPGRI</sequence>
<gene>
    <name evidence="3" type="ORF">JDV75_00695</name>
</gene>
<dbReference type="EMBL" id="JAEIOS010000009">
    <property type="protein sequence ID" value="MBI8988285.1"/>
    <property type="molecule type" value="Genomic_DNA"/>
</dbReference>
<dbReference type="Proteomes" id="UP000645966">
    <property type="component" value="Unassembled WGS sequence"/>
</dbReference>
<keyword evidence="4" id="KW-1185">Reference proteome</keyword>